<dbReference type="RefSeq" id="WP_188130431.1">
    <property type="nucleotide sequence ID" value="NZ_FOSL01000008.1"/>
</dbReference>
<reference evidence="1 2" key="1">
    <citation type="submission" date="2016-10" db="EMBL/GenBank/DDBJ databases">
        <authorList>
            <person name="Varghese N."/>
            <person name="Submissions S."/>
        </authorList>
    </citation>
    <scope>NUCLEOTIDE SEQUENCE [LARGE SCALE GENOMIC DNA]</scope>
    <source>
        <strain evidence="1 2">DSM 21822</strain>
    </source>
</reference>
<organism evidence="1 2">
    <name type="scientific">Neomesorhizobium albiziae</name>
    <dbReference type="NCBI Taxonomy" id="335020"/>
    <lineage>
        <taxon>Bacteria</taxon>
        <taxon>Pseudomonadati</taxon>
        <taxon>Pseudomonadota</taxon>
        <taxon>Alphaproteobacteria</taxon>
        <taxon>Hyphomicrobiales</taxon>
        <taxon>Phyllobacteriaceae</taxon>
        <taxon>Neomesorhizobium</taxon>
    </lineage>
</organism>
<dbReference type="AlphaFoldDB" id="A0A1I4AFM3"/>
<proteinExistence type="predicted"/>
<evidence type="ECO:0000313" key="2">
    <source>
        <dbReference type="Proteomes" id="UP000323300"/>
    </source>
</evidence>
<dbReference type="Proteomes" id="UP000323300">
    <property type="component" value="Unassembled WGS sequence"/>
</dbReference>
<dbReference type="EMBL" id="FOSL01000008">
    <property type="protein sequence ID" value="SFK54576.1"/>
    <property type="molecule type" value="Genomic_DNA"/>
</dbReference>
<sequence>MTFERIDAAYLAAAELVEMHGEAYLPIFERLADERDAALARGYRLREALTRLRGRR</sequence>
<protein>
    <submittedName>
        <fullName evidence="1">Uncharacterized protein</fullName>
    </submittedName>
</protein>
<evidence type="ECO:0000313" key="1">
    <source>
        <dbReference type="EMBL" id="SFK54576.1"/>
    </source>
</evidence>
<accession>A0A1I4AFM3</accession>
<gene>
    <name evidence="1" type="ORF">SAMN04488498_1088</name>
</gene>
<name>A0A1I4AFM3_9HYPH</name>
<keyword evidence="2" id="KW-1185">Reference proteome</keyword>